<keyword evidence="3" id="KW-1003">Cell membrane</keyword>
<feature type="transmembrane region" description="Helical" evidence="7">
    <location>
        <begin position="280"/>
        <end position="300"/>
    </location>
</feature>
<dbReference type="SUPFAM" id="SSF103473">
    <property type="entry name" value="MFS general substrate transporter"/>
    <property type="match status" value="1"/>
</dbReference>
<comment type="subcellular location">
    <subcellularLocation>
        <location evidence="1">Cell membrane</location>
        <topology evidence="1">Multi-pass membrane protein</topology>
    </subcellularLocation>
</comment>
<evidence type="ECO:0000256" key="1">
    <source>
        <dbReference type="ARBA" id="ARBA00004651"/>
    </source>
</evidence>
<proteinExistence type="predicted"/>
<feature type="transmembrane region" description="Helical" evidence="7">
    <location>
        <begin position="84"/>
        <end position="101"/>
    </location>
</feature>
<feature type="transmembrane region" description="Helical" evidence="7">
    <location>
        <begin position="246"/>
        <end position="268"/>
    </location>
</feature>
<feature type="transmembrane region" description="Helical" evidence="7">
    <location>
        <begin position="150"/>
        <end position="168"/>
    </location>
</feature>
<evidence type="ECO:0000256" key="3">
    <source>
        <dbReference type="ARBA" id="ARBA00022475"/>
    </source>
</evidence>
<dbReference type="GO" id="GO:0022857">
    <property type="term" value="F:transmembrane transporter activity"/>
    <property type="evidence" value="ECO:0007669"/>
    <property type="project" value="InterPro"/>
</dbReference>
<feature type="transmembrane region" description="Helical" evidence="7">
    <location>
        <begin position="216"/>
        <end position="234"/>
    </location>
</feature>
<feature type="transmembrane region" description="Helical" evidence="7">
    <location>
        <begin position="347"/>
        <end position="366"/>
    </location>
</feature>
<name>A0AAN5KRS1_LEGPN</name>
<dbReference type="AlphaFoldDB" id="A0AAN5KRS1"/>
<evidence type="ECO:0000256" key="5">
    <source>
        <dbReference type="ARBA" id="ARBA00022989"/>
    </source>
</evidence>
<sequence>MFAILSQRLSLFYKLPKLCYVLLLFSFLECAGGGIIYYLSLYLGTSTSLTKLQIGQVGSIVGLGSLLGSLFATYFTDKISNKKIIVISFLCLGLGFLGLPNTMSFTIISLQALMIAIATNTFLTANNTLLLRTAPQDPDSLRMVQSMKVVSENLGSSCSIGLIMFFAAQYYGQIFEGMGLFFLLFALNALKYLKSENNTYLPSEEKDIKQLNNERPIYVIVSAVFIIGVIYAQQRIAYPLFLNETFGNFTTLALLFWLDPIIVSLFQVKVSQMTSSLKVYYQLGIGGLFLGGGLFVLMFVQNLSEAVLACLIFILGEMLFMPTSFVQCYELVGAKRKGWAAGIWRSAYSSGLIVGPVLSGFLLEQYHYTACWILSGILGLFILSVFLIIPGLNRIWRN</sequence>
<accession>A0AAN5KRS1</accession>
<feature type="transmembrane region" description="Helical" evidence="7">
    <location>
        <begin position="52"/>
        <end position="72"/>
    </location>
</feature>
<dbReference type="Pfam" id="PF07690">
    <property type="entry name" value="MFS_1"/>
    <property type="match status" value="1"/>
</dbReference>
<feature type="transmembrane region" description="Helical" evidence="7">
    <location>
        <begin position="20"/>
        <end position="40"/>
    </location>
</feature>
<dbReference type="PANTHER" id="PTHR23517:SF3">
    <property type="entry name" value="INTEGRAL MEMBRANE TRANSPORT PROTEIN"/>
    <property type="match status" value="1"/>
</dbReference>
<keyword evidence="5 7" id="KW-1133">Transmembrane helix</keyword>
<dbReference type="EMBL" id="DACSEI010000018">
    <property type="protein sequence ID" value="HAT1596723.1"/>
    <property type="molecule type" value="Genomic_DNA"/>
</dbReference>
<dbReference type="InterPro" id="IPR036259">
    <property type="entry name" value="MFS_trans_sf"/>
</dbReference>
<comment type="caution">
    <text evidence="8">The sequence shown here is derived from an EMBL/GenBank/DDBJ whole genome shotgun (WGS) entry which is preliminary data.</text>
</comment>
<feature type="transmembrane region" description="Helical" evidence="7">
    <location>
        <begin position="306"/>
        <end position="326"/>
    </location>
</feature>
<dbReference type="Proteomes" id="UP000861567">
    <property type="component" value="Unassembled WGS sequence"/>
</dbReference>
<dbReference type="InterPro" id="IPR050171">
    <property type="entry name" value="MFS_Transporters"/>
</dbReference>
<evidence type="ECO:0000313" key="9">
    <source>
        <dbReference type="Proteomes" id="UP000861567"/>
    </source>
</evidence>
<evidence type="ECO:0000256" key="4">
    <source>
        <dbReference type="ARBA" id="ARBA00022692"/>
    </source>
</evidence>
<organism evidence="8 9">
    <name type="scientific">Legionella pneumophila</name>
    <dbReference type="NCBI Taxonomy" id="446"/>
    <lineage>
        <taxon>Bacteria</taxon>
        <taxon>Pseudomonadati</taxon>
        <taxon>Pseudomonadota</taxon>
        <taxon>Gammaproteobacteria</taxon>
        <taxon>Legionellales</taxon>
        <taxon>Legionellaceae</taxon>
        <taxon>Legionella</taxon>
    </lineage>
</organism>
<gene>
    <name evidence="8" type="ORF">I8Y58_001954</name>
</gene>
<evidence type="ECO:0000313" key="8">
    <source>
        <dbReference type="EMBL" id="HAT1596723.1"/>
    </source>
</evidence>
<reference evidence="8" key="2">
    <citation type="submission" date="2020-11" db="EMBL/GenBank/DDBJ databases">
        <authorList>
            <consortium name="NCBI Pathogen Detection Project"/>
        </authorList>
    </citation>
    <scope>NUCLEOTIDE SEQUENCE</scope>
    <source>
        <strain evidence="8">D3612</strain>
    </source>
</reference>
<keyword evidence="4 7" id="KW-0812">Transmembrane</keyword>
<feature type="transmembrane region" description="Helical" evidence="7">
    <location>
        <begin position="372"/>
        <end position="392"/>
    </location>
</feature>
<dbReference type="Gene3D" id="1.20.1250.20">
    <property type="entry name" value="MFS general substrate transporter like domains"/>
    <property type="match status" value="1"/>
</dbReference>
<dbReference type="GO" id="GO:0005886">
    <property type="term" value="C:plasma membrane"/>
    <property type="evidence" value="ECO:0007669"/>
    <property type="project" value="UniProtKB-SubCell"/>
</dbReference>
<evidence type="ECO:0000256" key="7">
    <source>
        <dbReference type="SAM" id="Phobius"/>
    </source>
</evidence>
<keyword evidence="6 7" id="KW-0472">Membrane</keyword>
<feature type="transmembrane region" description="Helical" evidence="7">
    <location>
        <begin position="107"/>
        <end position="129"/>
    </location>
</feature>
<protein>
    <submittedName>
        <fullName evidence="8">MFS transporter</fullName>
    </submittedName>
</protein>
<evidence type="ECO:0000256" key="2">
    <source>
        <dbReference type="ARBA" id="ARBA00022448"/>
    </source>
</evidence>
<reference evidence="8" key="1">
    <citation type="journal article" date="2018" name="Genome Biol.">
        <title>SKESA: strategic k-mer extension for scrupulous assemblies.</title>
        <authorList>
            <person name="Souvorov A."/>
            <person name="Agarwala R."/>
            <person name="Lipman D.J."/>
        </authorList>
    </citation>
    <scope>NUCLEOTIDE SEQUENCE</scope>
    <source>
        <strain evidence="8">D3612</strain>
    </source>
</reference>
<dbReference type="PANTHER" id="PTHR23517">
    <property type="entry name" value="RESISTANCE PROTEIN MDTM, PUTATIVE-RELATED-RELATED"/>
    <property type="match status" value="1"/>
</dbReference>
<evidence type="ECO:0000256" key="6">
    <source>
        <dbReference type="ARBA" id="ARBA00023136"/>
    </source>
</evidence>
<dbReference type="InterPro" id="IPR011701">
    <property type="entry name" value="MFS"/>
</dbReference>
<keyword evidence="2" id="KW-0813">Transport</keyword>